<reference evidence="2 3" key="1">
    <citation type="journal article" date="2012" name="Int. J. Syst. Evol. Microbiol.">
        <title>Flammeovirga pacifica sp. nov., isolated from deep-sea sediment.</title>
        <authorList>
            <person name="Xu H."/>
            <person name="Fu Y."/>
            <person name="Yang N."/>
            <person name="Ding Z."/>
            <person name="Lai Q."/>
            <person name="Zeng R."/>
        </authorList>
    </citation>
    <scope>NUCLEOTIDE SEQUENCE [LARGE SCALE GENOMIC DNA]</scope>
    <source>
        <strain evidence="3">DSM 24597 / LMG 26175 / WPAGA1</strain>
    </source>
</reference>
<protein>
    <recommendedName>
        <fullName evidence="1">DUF1707 domain-containing protein</fullName>
    </recommendedName>
</protein>
<comment type="caution">
    <text evidence="2">The sequence shown here is derived from an EMBL/GenBank/DDBJ whole genome shotgun (WGS) entry which is preliminary data.</text>
</comment>
<accession>A0A1S1YYU6</accession>
<evidence type="ECO:0000313" key="2">
    <source>
        <dbReference type="EMBL" id="OHX66172.1"/>
    </source>
</evidence>
<dbReference type="Pfam" id="PF08044">
    <property type="entry name" value="DUF1707"/>
    <property type="match status" value="1"/>
</dbReference>
<dbReference type="STRING" id="915059.NH26_07310"/>
<dbReference type="EMBL" id="JRYR02000001">
    <property type="protein sequence ID" value="OHX66172.1"/>
    <property type="molecule type" value="Genomic_DNA"/>
</dbReference>
<feature type="domain" description="DUF1707" evidence="1">
    <location>
        <begin position="13"/>
        <end position="58"/>
    </location>
</feature>
<evidence type="ECO:0000259" key="1">
    <source>
        <dbReference type="Pfam" id="PF08044"/>
    </source>
</evidence>
<dbReference type="Proteomes" id="UP000179797">
    <property type="component" value="Unassembled WGS sequence"/>
</dbReference>
<keyword evidence="3" id="KW-1185">Reference proteome</keyword>
<dbReference type="RefSeq" id="WP_044218451.1">
    <property type="nucleotide sequence ID" value="NZ_JRYR02000001.1"/>
</dbReference>
<dbReference type="PANTHER" id="PTHR40763:SF5">
    <property type="entry name" value="MEMBRANE PROTEIN"/>
    <property type="match status" value="1"/>
</dbReference>
<gene>
    <name evidence="2" type="ORF">NH26_07310</name>
</gene>
<dbReference type="PANTHER" id="PTHR40763">
    <property type="entry name" value="MEMBRANE PROTEIN-RELATED"/>
    <property type="match status" value="1"/>
</dbReference>
<proteinExistence type="predicted"/>
<name>A0A1S1YYU6_FLAPC</name>
<dbReference type="OrthoDB" id="977408at2"/>
<organism evidence="2 3">
    <name type="scientific">Flammeovirga pacifica</name>
    <dbReference type="NCBI Taxonomy" id="915059"/>
    <lineage>
        <taxon>Bacteria</taxon>
        <taxon>Pseudomonadati</taxon>
        <taxon>Bacteroidota</taxon>
        <taxon>Cytophagia</taxon>
        <taxon>Cytophagales</taxon>
        <taxon>Flammeovirgaceae</taxon>
        <taxon>Flammeovirga</taxon>
    </lineage>
</organism>
<dbReference type="AlphaFoldDB" id="A0A1S1YYU6"/>
<sequence>MNHVSEFGLPKKRKKTIDILEKAFADGDLDQHDYENRLEVALEAKSKSELDDVLSDFPSHYKPKETVKTSTFTSDRIAVNQDPNKLSLSILSGRKEVLSNTATAPSRFFTLLGETKITLGSEEYTNATSRFEFINVLGESVIDLRDKCLEGAVIHLRVMISLGEVKIKVAPGTIVTDQSHKVLGENVFKKRSKTWTKKIKKAFTGGSTPVQAQSIDKVNCQIIIEGFNLLGSLNILEYDV</sequence>
<evidence type="ECO:0000313" key="3">
    <source>
        <dbReference type="Proteomes" id="UP000179797"/>
    </source>
</evidence>
<dbReference type="InterPro" id="IPR012551">
    <property type="entry name" value="DUF1707_SHOCT-like"/>
</dbReference>